<feature type="domain" description="PD-(D/E)XK endonuclease-like" evidence="1">
    <location>
        <begin position="16"/>
        <end position="253"/>
    </location>
</feature>
<dbReference type="KEGG" id="vg:14477334"/>
<evidence type="ECO:0000313" key="3">
    <source>
        <dbReference type="Proteomes" id="UP000011137"/>
    </source>
</evidence>
<name>L7TNN4_9CAUD</name>
<dbReference type="Pfam" id="PF12705">
    <property type="entry name" value="PDDEXK_1"/>
    <property type="match status" value="1"/>
</dbReference>
<sequence length="267" mass="30534">MTETRPVPDKLFDDKLSATRVKKFAQCPLSWWFDYAKDEHRKKPSAGYLEKGTAVHNSIEEVLLEHPEIRDAGTLAHKFKHHYRTVEDPDISERMYDDGLDCCDNAAKFVASEHLEGEELRGIEVEHQYHVGGEVNTDFNAKMDIVTDKGLVDWKTGDAKNSDGEIADYRKRDELIQGMVYAGAYLNKYGEHPEYVKFVYLGDGNVRVRYPDEEQWGQMKQYARALLQAMGSGEFPAKTGGHCSFCEYEYVCPAQDTSMANVSYEKY</sequence>
<dbReference type="InterPro" id="IPR038726">
    <property type="entry name" value="PDDEXK_AddAB-type"/>
</dbReference>
<dbReference type="RefSeq" id="YP_007378998.1">
    <property type="nucleotide sequence ID" value="NC_020158.1"/>
</dbReference>
<accession>L7TNN4</accession>
<evidence type="ECO:0000259" key="1">
    <source>
        <dbReference type="Pfam" id="PF12705"/>
    </source>
</evidence>
<dbReference type="InterPro" id="IPR011604">
    <property type="entry name" value="PDDEXK-like_dom_sf"/>
</dbReference>
<organism evidence="2 3">
    <name type="scientific">Haloarcula vallismortis tailed virus 1</name>
    <dbReference type="NCBI Taxonomy" id="1262528"/>
    <lineage>
        <taxon>Viruses</taxon>
        <taxon>Duplodnaviria</taxon>
        <taxon>Heunggongvirae</taxon>
        <taxon>Uroviricota</taxon>
        <taxon>Caudoviricetes</taxon>
        <taxon>Thumleimavirales</taxon>
        <taxon>Druskaviridae</taxon>
        <taxon>Tredecimvirus</taxon>
        <taxon>Tredecimvirus thailandense</taxon>
        <taxon>Tredecimvirus HVTV1</taxon>
    </lineage>
</organism>
<dbReference type="GeneID" id="14477334"/>
<dbReference type="Proteomes" id="UP000011137">
    <property type="component" value="Segment"/>
</dbReference>
<reference evidence="2 3" key="1">
    <citation type="journal article" date="2013" name="J. Virol.">
        <title>Insights into head-tailed viruses infecting extremely halophilic archaea.</title>
        <authorList>
            <person name="Pietila M.K."/>
            <person name="Laurinmaki P."/>
            <person name="Russell D.A."/>
            <person name="Ko C.C."/>
            <person name="Jacobs-Sera D."/>
            <person name="Butcher S.J."/>
            <person name="Bamford D.H."/>
            <person name="Hendrix R.W."/>
        </authorList>
    </citation>
    <scope>NUCLEOTIDE SEQUENCE [LARGE SCALE GENOMIC DNA]</scope>
</reference>
<protein>
    <submittedName>
        <fullName evidence="2">RecB</fullName>
    </submittedName>
</protein>
<keyword evidence="3" id="KW-1185">Reference proteome</keyword>
<dbReference type="EMBL" id="KC117377">
    <property type="protein sequence ID" value="AGC34462.1"/>
    <property type="molecule type" value="Genomic_DNA"/>
</dbReference>
<dbReference type="OrthoDB" id="10044at10239"/>
<gene>
    <name evidence="2" type="primary">93</name>
    <name evidence="2" type="ORF">HVTV1_93</name>
</gene>
<dbReference type="Gene3D" id="3.90.320.10">
    <property type="match status" value="1"/>
</dbReference>
<proteinExistence type="predicted"/>
<evidence type="ECO:0000313" key="2">
    <source>
        <dbReference type="EMBL" id="AGC34462.1"/>
    </source>
</evidence>